<dbReference type="EMBL" id="BMMD01000011">
    <property type="protein sequence ID" value="GGJ82952.1"/>
    <property type="molecule type" value="Genomic_DNA"/>
</dbReference>
<feature type="transmembrane region" description="Helical" evidence="2">
    <location>
        <begin position="64"/>
        <end position="84"/>
    </location>
</feature>
<dbReference type="Proteomes" id="UP000636956">
    <property type="component" value="Unassembled WGS sequence"/>
</dbReference>
<keyword evidence="2" id="KW-1133">Transmembrane helix</keyword>
<feature type="compositionally biased region" description="Low complexity" evidence="1">
    <location>
        <begin position="120"/>
        <end position="135"/>
    </location>
</feature>
<feature type="transmembrane region" description="Helical" evidence="2">
    <location>
        <begin position="96"/>
        <end position="115"/>
    </location>
</feature>
<organism evidence="3 4">
    <name type="scientific">Agromyces bauzanensis</name>
    <dbReference type="NCBI Taxonomy" id="1308924"/>
    <lineage>
        <taxon>Bacteria</taxon>
        <taxon>Bacillati</taxon>
        <taxon>Actinomycetota</taxon>
        <taxon>Actinomycetes</taxon>
        <taxon>Micrococcales</taxon>
        <taxon>Microbacteriaceae</taxon>
        <taxon>Agromyces</taxon>
    </lineage>
</organism>
<keyword evidence="2" id="KW-0472">Membrane</keyword>
<reference evidence="3" key="1">
    <citation type="journal article" date="2014" name="Int. J. Syst. Evol. Microbiol.">
        <title>Complete genome sequence of Corynebacterium casei LMG S-19264T (=DSM 44701T), isolated from a smear-ripened cheese.</title>
        <authorList>
            <consortium name="US DOE Joint Genome Institute (JGI-PGF)"/>
            <person name="Walter F."/>
            <person name="Albersmeier A."/>
            <person name="Kalinowski J."/>
            <person name="Ruckert C."/>
        </authorList>
    </citation>
    <scope>NUCLEOTIDE SEQUENCE</scope>
    <source>
        <strain evidence="3">CGMCC 1.8984</strain>
    </source>
</reference>
<dbReference type="RefSeq" id="WP_188743433.1">
    <property type="nucleotide sequence ID" value="NZ_BAABFW010000085.1"/>
</dbReference>
<protein>
    <submittedName>
        <fullName evidence="3">Uncharacterized protein</fullName>
    </submittedName>
</protein>
<evidence type="ECO:0000313" key="3">
    <source>
        <dbReference type="EMBL" id="GGJ82952.1"/>
    </source>
</evidence>
<keyword evidence="4" id="KW-1185">Reference proteome</keyword>
<comment type="caution">
    <text evidence="3">The sequence shown here is derived from an EMBL/GenBank/DDBJ whole genome shotgun (WGS) entry which is preliminary data.</text>
</comment>
<reference evidence="3" key="2">
    <citation type="submission" date="2020-09" db="EMBL/GenBank/DDBJ databases">
        <authorList>
            <person name="Sun Q."/>
            <person name="Zhou Y."/>
        </authorList>
    </citation>
    <scope>NUCLEOTIDE SEQUENCE</scope>
    <source>
        <strain evidence="3">CGMCC 1.8984</strain>
    </source>
</reference>
<accession>A0A917PLL7</accession>
<sequence>MSEELGGYDRSAIFLGAASLVSAIFAFGADAPTPIDFAHVGAGGAIVLAGFGVVGLLGGLLHRGILSVIAGAGLTIAAVVQLVTLAISPRPLGGDATAMALFGAFGIGLLLVGFARRQASTPAPTDDSAPTTTTPTDDRKA</sequence>
<evidence type="ECO:0000313" key="4">
    <source>
        <dbReference type="Proteomes" id="UP000636956"/>
    </source>
</evidence>
<feature type="transmembrane region" description="Helical" evidence="2">
    <location>
        <begin position="12"/>
        <end position="31"/>
    </location>
</feature>
<keyword evidence="2" id="KW-0812">Transmembrane</keyword>
<feature type="region of interest" description="Disordered" evidence="1">
    <location>
        <begin position="120"/>
        <end position="141"/>
    </location>
</feature>
<dbReference type="AlphaFoldDB" id="A0A917PLL7"/>
<proteinExistence type="predicted"/>
<name>A0A917PLL7_9MICO</name>
<feature type="transmembrane region" description="Helical" evidence="2">
    <location>
        <begin position="37"/>
        <end position="57"/>
    </location>
</feature>
<gene>
    <name evidence="3" type="ORF">GCM10011372_21550</name>
</gene>
<evidence type="ECO:0000256" key="2">
    <source>
        <dbReference type="SAM" id="Phobius"/>
    </source>
</evidence>
<evidence type="ECO:0000256" key="1">
    <source>
        <dbReference type="SAM" id="MobiDB-lite"/>
    </source>
</evidence>